<proteinExistence type="predicted"/>
<keyword evidence="1" id="KW-0456">Lyase</keyword>
<dbReference type="AlphaFoldDB" id="A0A226WZV7"/>
<sequence>MIIDCHAHVSAPAELWAYKALIMAHRGAHGRGGPVISDEELRYAVEEEKFLGRHDSHMHYIDRLGTDMQLISPRPFMAMHSEKPGFLVQWWTEEVNNIIYRQTKLWPNRFVGIAGLPQASGEPLTASIKELERCVNELGFKGCLLNPDPFENGPEDPPPLGDRYWYPLYEKLCELDVPAHIHGTGSRSIREPYTLRFINEETTAIVGLLNSNVFKDFPKLKIVISHGGGAIPYQLGRFEAGSLRRAKGGGELFSEQLKKLYFDTVLYTPKAVEFLLDVVGPDRCLFGAECPGVGSEIHPHTHREMDDVAPSIQNISWLTETQKEDVLFRNTMNLYKLDLNL</sequence>
<dbReference type="PANTHER" id="PTHR21240">
    <property type="entry name" value="2-AMINO-3-CARBOXYLMUCONATE-6-SEMIALDEHYDE DECARBOXYLASE"/>
    <property type="match status" value="1"/>
</dbReference>
<dbReference type="InterPro" id="IPR032465">
    <property type="entry name" value="ACMSD"/>
</dbReference>
<comment type="caution">
    <text evidence="3">The sequence shown here is derived from an EMBL/GenBank/DDBJ whole genome shotgun (WGS) entry which is preliminary data.</text>
</comment>
<evidence type="ECO:0000313" key="3">
    <source>
        <dbReference type="EMBL" id="OXC76725.1"/>
    </source>
</evidence>
<protein>
    <submittedName>
        <fullName evidence="3">4-oxalomesaconate hydratase</fullName>
    </submittedName>
</protein>
<feature type="domain" description="Amidohydrolase-related" evidence="2">
    <location>
        <begin position="3"/>
        <end position="337"/>
    </location>
</feature>
<dbReference type="GO" id="GO:0005737">
    <property type="term" value="C:cytoplasm"/>
    <property type="evidence" value="ECO:0007669"/>
    <property type="project" value="TreeGrafter"/>
</dbReference>
<dbReference type="Pfam" id="PF04909">
    <property type="entry name" value="Amidohydro_2"/>
    <property type="match status" value="1"/>
</dbReference>
<dbReference type="SUPFAM" id="SSF51556">
    <property type="entry name" value="Metallo-dependent hydrolases"/>
    <property type="match status" value="1"/>
</dbReference>
<dbReference type="Gene3D" id="3.20.20.140">
    <property type="entry name" value="Metal-dependent hydrolases"/>
    <property type="match status" value="1"/>
</dbReference>
<dbReference type="InterPro" id="IPR032466">
    <property type="entry name" value="Metal_Hydrolase"/>
</dbReference>
<dbReference type="GO" id="GO:0019748">
    <property type="term" value="P:secondary metabolic process"/>
    <property type="evidence" value="ECO:0007669"/>
    <property type="project" value="TreeGrafter"/>
</dbReference>
<accession>A0A226WZV7</accession>
<dbReference type="EMBL" id="MTHB01000119">
    <property type="protein sequence ID" value="OXC76725.1"/>
    <property type="molecule type" value="Genomic_DNA"/>
</dbReference>
<evidence type="ECO:0000259" key="2">
    <source>
        <dbReference type="Pfam" id="PF04909"/>
    </source>
</evidence>
<dbReference type="PANTHER" id="PTHR21240:SF28">
    <property type="entry name" value="ISO-OROTATE DECARBOXYLASE (EUROFUNG)"/>
    <property type="match status" value="1"/>
</dbReference>
<evidence type="ECO:0000256" key="1">
    <source>
        <dbReference type="ARBA" id="ARBA00023239"/>
    </source>
</evidence>
<dbReference type="InterPro" id="IPR006680">
    <property type="entry name" value="Amidohydro-rel"/>
</dbReference>
<dbReference type="Proteomes" id="UP000214720">
    <property type="component" value="Unassembled WGS sequence"/>
</dbReference>
<organism evidence="3 4">
    <name type="scientific">Caballeronia sordidicola</name>
    <name type="common">Burkholderia sordidicola</name>
    <dbReference type="NCBI Taxonomy" id="196367"/>
    <lineage>
        <taxon>Bacteria</taxon>
        <taxon>Pseudomonadati</taxon>
        <taxon>Pseudomonadota</taxon>
        <taxon>Betaproteobacteria</taxon>
        <taxon>Burkholderiales</taxon>
        <taxon>Burkholderiaceae</taxon>
        <taxon>Caballeronia</taxon>
    </lineage>
</organism>
<gene>
    <name evidence="3" type="ORF">BSU04_20425</name>
</gene>
<dbReference type="RefSeq" id="WP_089162152.1">
    <property type="nucleotide sequence ID" value="NZ_MTHB01000119.1"/>
</dbReference>
<reference evidence="4" key="1">
    <citation type="submission" date="2017-01" db="EMBL/GenBank/DDBJ databases">
        <title>Genome Analysis of Deinococcus marmoris KOPRI26562.</title>
        <authorList>
            <person name="Kim J.H."/>
            <person name="Oh H.-M."/>
        </authorList>
    </citation>
    <scope>NUCLEOTIDE SEQUENCE [LARGE SCALE GENOMIC DNA]</scope>
    <source>
        <strain evidence="4">PAMC 26633</strain>
    </source>
</reference>
<name>A0A226WZV7_CABSO</name>
<dbReference type="OrthoDB" id="9799024at2"/>
<dbReference type="GO" id="GO:0016787">
    <property type="term" value="F:hydrolase activity"/>
    <property type="evidence" value="ECO:0007669"/>
    <property type="project" value="InterPro"/>
</dbReference>
<dbReference type="GO" id="GO:0016831">
    <property type="term" value="F:carboxy-lyase activity"/>
    <property type="evidence" value="ECO:0007669"/>
    <property type="project" value="InterPro"/>
</dbReference>
<evidence type="ECO:0000313" key="4">
    <source>
        <dbReference type="Proteomes" id="UP000214720"/>
    </source>
</evidence>